<evidence type="ECO:0000313" key="3">
    <source>
        <dbReference type="Proteomes" id="UP000326837"/>
    </source>
</evidence>
<feature type="region of interest" description="Disordered" evidence="1">
    <location>
        <begin position="51"/>
        <end position="77"/>
    </location>
</feature>
<dbReference type="InterPro" id="IPR026405">
    <property type="entry name" value="Chlam/Ver/Plancto_rRNA"/>
</dbReference>
<evidence type="ECO:0008006" key="4">
    <source>
        <dbReference type="Google" id="ProtNLM"/>
    </source>
</evidence>
<evidence type="ECO:0000256" key="1">
    <source>
        <dbReference type="SAM" id="MobiDB-lite"/>
    </source>
</evidence>
<keyword evidence="3" id="KW-1185">Reference proteome</keyword>
<dbReference type="RefSeq" id="WP_152096985.1">
    <property type="nucleotide sequence ID" value="NZ_AP021861.1"/>
</dbReference>
<name>A0A5K7X8R2_9BACT</name>
<proteinExistence type="predicted"/>
<protein>
    <recommendedName>
        <fullName evidence="4">Small basic protein</fullName>
    </recommendedName>
</protein>
<feature type="compositionally biased region" description="Basic residues" evidence="1">
    <location>
        <begin position="51"/>
        <end position="60"/>
    </location>
</feature>
<gene>
    <name evidence="2" type="ORF">PLANPX_0298</name>
</gene>
<dbReference type="AlphaFoldDB" id="A0A5K7X8R2"/>
<feature type="compositionally biased region" description="Low complexity" evidence="1">
    <location>
        <begin position="67"/>
        <end position="77"/>
    </location>
</feature>
<accession>A0A5K7X8R2</accession>
<dbReference type="KEGG" id="lpav:PLANPX_0298"/>
<reference evidence="3" key="1">
    <citation type="submission" date="2019-10" db="EMBL/GenBank/DDBJ databases">
        <title>Lacipirellula parvula gen. nov., sp. nov., representing a lineage of planctomycetes widespread in freshwater anoxic habitats, and description of the family Lacipirellulaceae.</title>
        <authorList>
            <person name="Dedysh S.N."/>
            <person name="Kulichevskaya I.S."/>
            <person name="Beletsky A.V."/>
            <person name="Rakitin A.L."/>
            <person name="Mardanov A.V."/>
            <person name="Ivanova A.A."/>
            <person name="Saltykova V.X."/>
            <person name="Rijpstra W.I.C."/>
            <person name="Sinninghe Damste J.S."/>
            <person name="Ravin N.V."/>
        </authorList>
    </citation>
    <scope>NUCLEOTIDE SEQUENCE [LARGE SCALE GENOMIC DNA]</scope>
    <source>
        <strain evidence="3">PX69</strain>
    </source>
</reference>
<dbReference type="EMBL" id="AP021861">
    <property type="protein sequence ID" value="BBO30686.1"/>
    <property type="molecule type" value="Genomic_DNA"/>
</dbReference>
<evidence type="ECO:0000313" key="2">
    <source>
        <dbReference type="EMBL" id="BBO30686.1"/>
    </source>
</evidence>
<organism evidence="2 3">
    <name type="scientific">Lacipirellula parvula</name>
    <dbReference type="NCBI Taxonomy" id="2650471"/>
    <lineage>
        <taxon>Bacteria</taxon>
        <taxon>Pseudomonadati</taxon>
        <taxon>Planctomycetota</taxon>
        <taxon>Planctomycetia</taxon>
        <taxon>Pirellulales</taxon>
        <taxon>Lacipirellulaceae</taxon>
        <taxon>Lacipirellula</taxon>
    </lineage>
</organism>
<sequence length="77" mass="8574">MTIDKSLKVRRGATSTRNVLSRAERLERLKENDRWSEGMSPIGIPKVRVKKLSLKKKKKTKAEGDDAAPAKGAKGKK</sequence>
<dbReference type="NCBIfam" id="TIGR04137">
    <property type="entry name" value="Chlam_Ver_rRNA"/>
    <property type="match status" value="1"/>
</dbReference>
<dbReference type="Proteomes" id="UP000326837">
    <property type="component" value="Chromosome"/>
</dbReference>